<name>D6EAK2_9ACTN</name>
<dbReference type="RefSeq" id="WP_015540093.1">
    <property type="nucleotide sequence ID" value="NC_021021.1"/>
</dbReference>
<feature type="transmembrane region" description="Helical" evidence="1">
    <location>
        <begin position="244"/>
        <end position="268"/>
    </location>
</feature>
<dbReference type="AlphaFoldDB" id="D6EAK2"/>
<reference evidence="2 3" key="1">
    <citation type="submission" date="2010-03" db="EMBL/GenBank/DDBJ databases">
        <title>The genome sequence of Gordonibacter pamelaeae 7-10-1-bT.</title>
        <authorList>
            <consortium name="metaHIT consortium -- http://www.metahit.eu/"/>
            <person name="Pajon A."/>
            <person name="Turner K."/>
            <person name="Parkhill J."/>
            <person name="Timmis K."/>
            <person name="Oxley A."/>
            <person name="Wurdemann D."/>
        </authorList>
    </citation>
    <scope>NUCLEOTIDE SEQUENCE [LARGE SCALE GENOMIC DNA]</scope>
    <source>
        <strain evidence="3">7-10-1-b</strain>
    </source>
</reference>
<dbReference type="BioCyc" id="GPAM657308:GPA_RS12560-MONOMER"/>
<reference evidence="2 3" key="2">
    <citation type="submission" date="2010-03" db="EMBL/GenBank/DDBJ databases">
        <authorList>
            <person name="Pajon A."/>
        </authorList>
    </citation>
    <scope>NUCLEOTIDE SEQUENCE [LARGE SCALE GENOMIC DNA]</scope>
    <source>
        <strain evidence="3">7-10-1-b</strain>
    </source>
</reference>
<feature type="transmembrane region" description="Helical" evidence="1">
    <location>
        <begin position="179"/>
        <end position="198"/>
    </location>
</feature>
<proteinExistence type="predicted"/>
<keyword evidence="1" id="KW-0472">Membrane</keyword>
<dbReference type="EMBL" id="FP929047">
    <property type="protein sequence ID" value="CBL04749.1"/>
    <property type="molecule type" value="Genomic_DNA"/>
</dbReference>
<dbReference type="KEGG" id="gpa:GPA_27000"/>
<evidence type="ECO:0000313" key="2">
    <source>
        <dbReference type="EMBL" id="CBL04749.1"/>
    </source>
</evidence>
<feature type="transmembrane region" description="Helical" evidence="1">
    <location>
        <begin position="112"/>
        <end position="135"/>
    </location>
</feature>
<dbReference type="GO" id="GO:0009390">
    <property type="term" value="C:dimethyl sulfoxide reductase complex"/>
    <property type="evidence" value="ECO:0007669"/>
    <property type="project" value="TreeGrafter"/>
</dbReference>
<keyword evidence="1" id="KW-0812">Transmembrane</keyword>
<dbReference type="Pfam" id="PF04976">
    <property type="entry name" value="DmsC"/>
    <property type="match status" value="1"/>
</dbReference>
<evidence type="ECO:0000256" key="1">
    <source>
        <dbReference type="SAM" id="Phobius"/>
    </source>
</evidence>
<sequence length="285" mass="29148">MEEIIQWPLVLFSLLAGAGGCAFAFAGASEFVGGTKRARFAVGIVSLVLVVVGGLFSVLHLASPQHVMAAVRHVFSFSGVSVELMVLGLLVVVGVVYLVLSKRSGVDGARKGFAVAGIVLGLLLAFVTGHGYVISAKAAWFTEILPIAYLGTSLAAGALLFLLVSLAADKEFSAKPWGVPVVAASIVGAVTIVAYLAYLQSAGFDVASQALVTGLAVACGIVVAIGCSIAILRCAAGGNRQTLTVLAAVGFVGALAGGLAVRMLMWLFSEGFMELFEAARVVLNC</sequence>
<dbReference type="HOGENOM" id="CLU_085019_0_0_11"/>
<dbReference type="InterPro" id="IPR007059">
    <property type="entry name" value="DmsC"/>
</dbReference>
<keyword evidence="3" id="KW-1185">Reference proteome</keyword>
<feature type="transmembrane region" description="Helical" evidence="1">
    <location>
        <begin position="74"/>
        <end position="100"/>
    </location>
</feature>
<dbReference type="GO" id="GO:0009389">
    <property type="term" value="F:dimethyl sulfoxide reductase activity"/>
    <property type="evidence" value="ECO:0007669"/>
    <property type="project" value="TreeGrafter"/>
</dbReference>
<organism evidence="2 3">
    <name type="scientific">Gordonibacter pamelaeae 7-10-1-b</name>
    <dbReference type="NCBI Taxonomy" id="657308"/>
    <lineage>
        <taxon>Bacteria</taxon>
        <taxon>Bacillati</taxon>
        <taxon>Actinomycetota</taxon>
        <taxon>Coriobacteriia</taxon>
        <taxon>Eggerthellales</taxon>
        <taxon>Eggerthellaceae</taxon>
        <taxon>Gordonibacter</taxon>
    </lineage>
</organism>
<feature type="transmembrane region" description="Helical" evidence="1">
    <location>
        <begin position="40"/>
        <end position="62"/>
    </location>
</feature>
<feature type="transmembrane region" description="Helical" evidence="1">
    <location>
        <begin position="210"/>
        <end position="232"/>
    </location>
</feature>
<dbReference type="Proteomes" id="UP000008805">
    <property type="component" value="Chromosome"/>
</dbReference>
<gene>
    <name evidence="2" type="ORF">GPA_27000</name>
</gene>
<feature type="transmembrane region" description="Helical" evidence="1">
    <location>
        <begin position="6"/>
        <end position="28"/>
    </location>
</feature>
<dbReference type="PANTHER" id="PTHR38095:SF2">
    <property type="entry name" value="ANAEROBIC DIMETHYL SULFOXIDE REDUCTASE CHAIN C"/>
    <property type="match status" value="1"/>
</dbReference>
<protein>
    <submittedName>
        <fullName evidence="2">DMSO reductase anchor subunit</fullName>
    </submittedName>
</protein>
<keyword evidence="1" id="KW-1133">Transmembrane helix</keyword>
<dbReference type="PANTHER" id="PTHR38095">
    <property type="entry name" value="ANAEROBIC DIMETHYL SULFOXIDE REDUCTASE CHAIN YNFH"/>
    <property type="match status" value="1"/>
</dbReference>
<evidence type="ECO:0000313" key="3">
    <source>
        <dbReference type="Proteomes" id="UP000008805"/>
    </source>
</evidence>
<feature type="transmembrane region" description="Helical" evidence="1">
    <location>
        <begin position="147"/>
        <end position="167"/>
    </location>
</feature>
<dbReference type="Gene3D" id="1.20.1630.10">
    <property type="entry name" value="Formate dehydrogenase/DMSO reductase domain"/>
    <property type="match status" value="1"/>
</dbReference>
<dbReference type="GO" id="GO:0019645">
    <property type="term" value="P:anaerobic electron transport chain"/>
    <property type="evidence" value="ECO:0007669"/>
    <property type="project" value="InterPro"/>
</dbReference>
<dbReference type="GO" id="GO:0005886">
    <property type="term" value="C:plasma membrane"/>
    <property type="evidence" value="ECO:0007669"/>
    <property type="project" value="TreeGrafter"/>
</dbReference>
<accession>D6EAK2</accession>